<dbReference type="HOGENOM" id="CLU_062640_2_1_1"/>
<dbReference type="EMBL" id="FM992689">
    <property type="protein sequence ID" value="CAX43930.1"/>
    <property type="molecule type" value="Genomic_DNA"/>
</dbReference>
<dbReference type="GO" id="GO:0005634">
    <property type="term" value="C:nucleus"/>
    <property type="evidence" value="ECO:0007669"/>
    <property type="project" value="TreeGrafter"/>
</dbReference>
<gene>
    <name evidence="5" type="ordered locus">Cd36_21490</name>
    <name evidence="6" type="ORF">CD36_21490</name>
</gene>
<evidence type="ECO:0000256" key="1">
    <source>
        <dbReference type="ARBA" id="ARBA00019186"/>
    </source>
</evidence>
<accession>B9WC08</accession>
<comment type="function">
    <text evidence="4">Involved in 20S proteasome assembly.</text>
</comment>
<dbReference type="OrthoDB" id="10260712at2759"/>
<dbReference type="VEuPathDB" id="FungiDB:CD36_21490"/>
<dbReference type="eggNOG" id="KOG3112">
    <property type="taxonomic scope" value="Eukaryota"/>
</dbReference>
<dbReference type="InterPro" id="IPR019151">
    <property type="entry name" value="Proteasome_assmbl_chaperone_2"/>
</dbReference>
<protein>
    <recommendedName>
        <fullName evidence="1 4">Proteasome assembly chaperone 2</fullName>
    </recommendedName>
</protein>
<sequence length="264" mass="29611">MKSTSGISLRTVSNSDFKHSTLIIPSISIGNVPQFAVDLLIYTHKLRLVDSLDDLYLYPFASPIDYVTKRESGISHAAEVYHNKDLNLTLIQQRAPIIPNHTELYVSKIIIPFIKSNEFDRILILDSSDAGLVEHVSSGDIELYTKEDLLSESLESMKLSKEKSTTNEHEDNRNSKYVRCLLDSFHLSNNGTESHGNEFKDVAISLLVSYVYEGDNLYDGENLANKVNSVLSLPKVEKWVRPISWSGVYGSKPVPNAMEQGLYG</sequence>
<dbReference type="PANTHER" id="PTHR12970">
    <property type="entry name" value="PROTEASOME ASSEMBLY CHAPERONE 2"/>
    <property type="match status" value="1"/>
</dbReference>
<dbReference type="GeneID" id="8046491"/>
<name>B9WC08_CANDC</name>
<dbReference type="Gene3D" id="3.40.50.10900">
    <property type="entry name" value="PAC-like subunit"/>
    <property type="match status" value="1"/>
</dbReference>
<evidence type="ECO:0000313" key="7">
    <source>
        <dbReference type="Proteomes" id="UP000002605"/>
    </source>
</evidence>
<dbReference type="InterPro" id="IPR038389">
    <property type="entry name" value="PSMG2_sf"/>
</dbReference>
<dbReference type="Pfam" id="PF09754">
    <property type="entry name" value="PAC2"/>
    <property type="match status" value="1"/>
</dbReference>
<evidence type="ECO:0000256" key="3">
    <source>
        <dbReference type="ARBA" id="ARBA00025745"/>
    </source>
</evidence>
<dbReference type="GO" id="GO:0043248">
    <property type="term" value="P:proteasome assembly"/>
    <property type="evidence" value="ECO:0007669"/>
    <property type="project" value="TreeGrafter"/>
</dbReference>
<comment type="similarity">
    <text evidence="3 4">Belongs to the PSMG2 family.</text>
</comment>
<dbReference type="PANTHER" id="PTHR12970:SF1">
    <property type="entry name" value="PROTEASOME ASSEMBLY CHAPERONE 2"/>
    <property type="match status" value="1"/>
</dbReference>
<proteinExistence type="inferred from homology"/>
<keyword evidence="2 4" id="KW-0143">Chaperone</keyword>
<evidence type="ECO:0000313" key="5">
    <source>
        <dbReference type="CGD" id="CAL0000166964"/>
    </source>
</evidence>
<dbReference type="Proteomes" id="UP000002605">
    <property type="component" value="Chromosome 2"/>
</dbReference>
<dbReference type="KEGG" id="cdu:CD36_21490"/>
<dbReference type="AlphaFoldDB" id="B9WC08"/>
<reference evidence="6 7" key="1">
    <citation type="journal article" date="2009" name="Genome Res.">
        <title>Comparative genomics of the fungal pathogens Candida dubliniensis and Candida albicans.</title>
        <authorList>
            <person name="Jackson A.P."/>
            <person name="Gamble J.A."/>
            <person name="Yeomans T."/>
            <person name="Moran G.P."/>
            <person name="Saunders D."/>
            <person name="Harris D."/>
            <person name="Aslett M."/>
            <person name="Barrell J.F."/>
            <person name="Butler G."/>
            <person name="Citiulo F."/>
            <person name="Coleman D.C."/>
            <person name="de Groot P.W.J."/>
            <person name="Goodwin T.J."/>
            <person name="Quail M.A."/>
            <person name="McQuillan J."/>
            <person name="Munro C.A."/>
            <person name="Pain A."/>
            <person name="Poulter R.T."/>
            <person name="Rajandream M.A."/>
            <person name="Renauld H."/>
            <person name="Spiering M.J."/>
            <person name="Tivey A."/>
            <person name="Gow N.A.R."/>
            <person name="Barrell B."/>
            <person name="Sullivan D.J."/>
            <person name="Berriman M."/>
        </authorList>
    </citation>
    <scope>NUCLEOTIDE SEQUENCE [LARGE SCALE GENOMIC DNA]</scope>
    <source>
        <strain evidence="7">CD36 / ATCC MYA-646 / CBS 7987 / NCPF 3949 / NRRL Y-17841</strain>
    </source>
</reference>
<evidence type="ECO:0000313" key="6">
    <source>
        <dbReference type="EMBL" id="CAX43930.1"/>
    </source>
</evidence>
<dbReference type="PIRSF" id="PIRSF010044">
    <property type="entry name" value="UCP010044"/>
    <property type="match status" value="1"/>
</dbReference>
<comment type="subunit">
    <text evidence="4">Component of the 20S proteasome chaperone.</text>
</comment>
<keyword evidence="7" id="KW-1185">Reference proteome</keyword>
<organism evidence="6 7">
    <name type="scientific">Candida dubliniensis (strain CD36 / ATCC MYA-646 / CBS 7987 / NCPF 3949 / NRRL Y-17841)</name>
    <name type="common">Yeast</name>
    <dbReference type="NCBI Taxonomy" id="573826"/>
    <lineage>
        <taxon>Eukaryota</taxon>
        <taxon>Fungi</taxon>
        <taxon>Dikarya</taxon>
        <taxon>Ascomycota</taxon>
        <taxon>Saccharomycotina</taxon>
        <taxon>Pichiomycetes</taxon>
        <taxon>Debaryomycetaceae</taxon>
        <taxon>Candida/Lodderomyces clade</taxon>
        <taxon>Candida</taxon>
    </lineage>
</organism>
<dbReference type="GO" id="GO:0005829">
    <property type="term" value="C:cytosol"/>
    <property type="evidence" value="ECO:0007669"/>
    <property type="project" value="TreeGrafter"/>
</dbReference>
<evidence type="ECO:0000256" key="2">
    <source>
        <dbReference type="ARBA" id="ARBA00023186"/>
    </source>
</evidence>
<evidence type="ECO:0000256" key="4">
    <source>
        <dbReference type="PIRNR" id="PIRNR010044"/>
    </source>
</evidence>
<dbReference type="InterPro" id="IPR016562">
    <property type="entry name" value="Proteasome_assmbl_chp_2_euk"/>
</dbReference>
<dbReference type="RefSeq" id="XP_002418627.1">
    <property type="nucleotide sequence ID" value="XM_002418582.1"/>
</dbReference>
<dbReference type="CGD" id="CAL0000166964">
    <property type="gene designation" value="Cd36_21490"/>
</dbReference>